<evidence type="ECO:0000313" key="2">
    <source>
        <dbReference type="EMBL" id="OAK55030.1"/>
    </source>
</evidence>
<sequence>MAHAIETTDQMLRDACARMAARFHWADDFETVMRDRVRSRLVRIEAKHPPATGMPPARALRGPPCRPLQAPKGGLSLFDHKRAASGERDDD</sequence>
<proteinExistence type="predicted"/>
<dbReference type="RefSeq" id="WP_081271625.1">
    <property type="nucleotide sequence ID" value="NZ_LVHG01000106.1"/>
</dbReference>
<feature type="compositionally biased region" description="Basic and acidic residues" evidence="1">
    <location>
        <begin position="78"/>
        <end position="91"/>
    </location>
</feature>
<feature type="region of interest" description="Disordered" evidence="1">
    <location>
        <begin position="46"/>
        <end position="91"/>
    </location>
</feature>
<organism evidence="2 3">
    <name type="scientific">Variovorax paradoxus</name>
    <dbReference type="NCBI Taxonomy" id="34073"/>
    <lineage>
        <taxon>Bacteria</taxon>
        <taxon>Pseudomonadati</taxon>
        <taxon>Pseudomonadota</taxon>
        <taxon>Betaproteobacteria</taxon>
        <taxon>Burkholderiales</taxon>
        <taxon>Comamonadaceae</taxon>
        <taxon>Variovorax</taxon>
    </lineage>
</organism>
<comment type="caution">
    <text evidence="2">The sequence shown here is derived from an EMBL/GenBank/DDBJ whole genome shotgun (WGS) entry which is preliminary data.</text>
</comment>
<evidence type="ECO:0000256" key="1">
    <source>
        <dbReference type="SAM" id="MobiDB-lite"/>
    </source>
</evidence>
<dbReference type="EMBL" id="LVHG01000106">
    <property type="protein sequence ID" value="OAK55030.1"/>
    <property type="molecule type" value="Genomic_DNA"/>
</dbReference>
<dbReference type="Proteomes" id="UP000077852">
    <property type="component" value="Unassembled WGS sequence"/>
</dbReference>
<name>A0AA91DI90_VARPD</name>
<reference evidence="2 3" key="1">
    <citation type="submission" date="2016-03" db="EMBL/GenBank/DDBJ databases">
        <title>Genome sequence of Variovorax paradoxus KB5.</title>
        <authorList>
            <person name="Jeong H."/>
            <person name="Hong C.E."/>
            <person name="Jo S.H."/>
            <person name="Park J.M."/>
        </authorList>
    </citation>
    <scope>NUCLEOTIDE SEQUENCE [LARGE SCALE GENOMIC DNA]</scope>
    <source>
        <strain evidence="2 3">KB5</strain>
    </source>
</reference>
<gene>
    <name evidence="2" type="ORF">A3K87_04320</name>
</gene>
<accession>A0AA91DI90</accession>
<dbReference type="AlphaFoldDB" id="A0AA91DI90"/>
<protein>
    <submittedName>
        <fullName evidence="2">Uncharacterized protein</fullName>
    </submittedName>
</protein>
<evidence type="ECO:0000313" key="3">
    <source>
        <dbReference type="Proteomes" id="UP000077852"/>
    </source>
</evidence>